<dbReference type="SUPFAM" id="SSF53067">
    <property type="entry name" value="Actin-like ATPase domain"/>
    <property type="match status" value="2"/>
</dbReference>
<dbReference type="InterPro" id="IPR043129">
    <property type="entry name" value="ATPase_NBD"/>
</dbReference>
<dbReference type="InterPro" id="IPR003695">
    <property type="entry name" value="Ppx_GppA_N"/>
</dbReference>
<dbReference type="GO" id="GO:0016462">
    <property type="term" value="F:pyrophosphatase activity"/>
    <property type="evidence" value="ECO:0007669"/>
    <property type="project" value="TreeGrafter"/>
</dbReference>
<keyword evidence="4" id="KW-1185">Reference proteome</keyword>
<organism evidence="3 4">
    <name type="scientific">Amycolatopsis albispora</name>
    <dbReference type="NCBI Taxonomy" id="1804986"/>
    <lineage>
        <taxon>Bacteria</taxon>
        <taxon>Bacillati</taxon>
        <taxon>Actinomycetota</taxon>
        <taxon>Actinomycetes</taxon>
        <taxon>Pseudonocardiales</taxon>
        <taxon>Pseudonocardiaceae</taxon>
        <taxon>Amycolatopsis</taxon>
    </lineage>
</organism>
<dbReference type="Gene3D" id="3.30.420.40">
    <property type="match status" value="1"/>
</dbReference>
<evidence type="ECO:0000313" key="3">
    <source>
        <dbReference type="EMBL" id="AXB48111.1"/>
    </source>
</evidence>
<dbReference type="AlphaFoldDB" id="A0A344LJ87"/>
<proteinExistence type="inferred from homology"/>
<dbReference type="InterPro" id="IPR050273">
    <property type="entry name" value="GppA/Ppx_hydrolase"/>
</dbReference>
<evidence type="ECO:0000256" key="1">
    <source>
        <dbReference type="ARBA" id="ARBA00007125"/>
    </source>
</evidence>
<sequence length="316" mass="33907">MRDQLVGVLDVGSFSARLVLVERGGSPVEPALVHKTRLRLDRALEADGALSRNGVDSIVDAVRKANRVAAEHGAHEVFPFATSSVRDAANARQVVAKVARATGTELRFLSGRREAELSFLAARRWYGASAGPLVVLDVGGGTVEIAAGAGEVATFARSLRLGAREMTRAWFGHDQASAKRMDALREHTLDQVREALGDADELTGGTRAIGCSKVLRQLARLAGARPQRDGDFVPRTLHVEDLRRWIPRLAKMPVDRRAELPGISRCRSRQALAGAIVAEALLTVCGERVEICPWSTTEGLLLTMLSGEAGGALRVA</sequence>
<evidence type="ECO:0000313" key="4">
    <source>
        <dbReference type="Proteomes" id="UP000250434"/>
    </source>
</evidence>
<protein>
    <submittedName>
        <fullName evidence="3">Exopolyphosphatase</fullName>
    </submittedName>
</protein>
<dbReference type="KEGG" id="aab:A4R43_41435"/>
<reference evidence="3 4" key="1">
    <citation type="submission" date="2016-04" db="EMBL/GenBank/DDBJ databases">
        <title>Complete genome sequence and analysis of deep-sea sediment isolate, Amycolatopsis sp. WP1.</title>
        <authorList>
            <person name="Wang H."/>
            <person name="Chen S."/>
            <person name="Wu Q."/>
        </authorList>
    </citation>
    <scope>NUCLEOTIDE SEQUENCE [LARGE SCALE GENOMIC DNA]</scope>
    <source>
        <strain evidence="3 4">WP1</strain>
    </source>
</reference>
<comment type="similarity">
    <text evidence="1">Belongs to the GppA/Ppx family.</text>
</comment>
<dbReference type="EMBL" id="CP015163">
    <property type="protein sequence ID" value="AXB48111.1"/>
    <property type="molecule type" value="Genomic_DNA"/>
</dbReference>
<dbReference type="Gene3D" id="3.30.420.150">
    <property type="entry name" value="Exopolyphosphatase. Domain 2"/>
    <property type="match status" value="1"/>
</dbReference>
<accession>A0A344LJ87</accession>
<gene>
    <name evidence="3" type="ORF">A4R43_41435</name>
</gene>
<dbReference type="PANTHER" id="PTHR30005">
    <property type="entry name" value="EXOPOLYPHOSPHATASE"/>
    <property type="match status" value="1"/>
</dbReference>
<dbReference type="RefSeq" id="WP_236808645.1">
    <property type="nucleotide sequence ID" value="NZ_CP015163.1"/>
</dbReference>
<dbReference type="Proteomes" id="UP000250434">
    <property type="component" value="Chromosome"/>
</dbReference>
<dbReference type="PANTHER" id="PTHR30005:SF0">
    <property type="entry name" value="RETROGRADE REGULATION PROTEIN 2"/>
    <property type="match status" value="1"/>
</dbReference>
<name>A0A344LJ87_9PSEU</name>
<dbReference type="CDD" id="cd24056">
    <property type="entry name" value="ASKHA_NBD_MtPPX1-like"/>
    <property type="match status" value="1"/>
</dbReference>
<feature type="domain" description="Ppx/GppA phosphatase N-terminal" evidence="2">
    <location>
        <begin position="34"/>
        <end position="306"/>
    </location>
</feature>
<dbReference type="Pfam" id="PF02541">
    <property type="entry name" value="Ppx-GppA"/>
    <property type="match status" value="1"/>
</dbReference>
<evidence type="ECO:0000259" key="2">
    <source>
        <dbReference type="Pfam" id="PF02541"/>
    </source>
</evidence>